<evidence type="ECO:0000313" key="1">
    <source>
        <dbReference type="EMBL" id="QRE00463.1"/>
    </source>
</evidence>
<keyword evidence="2" id="KW-1185">Reference proteome</keyword>
<evidence type="ECO:0000313" key="2">
    <source>
        <dbReference type="Proteomes" id="UP000622430"/>
    </source>
</evidence>
<dbReference type="Proteomes" id="UP000622430">
    <property type="component" value="Segment"/>
</dbReference>
<protein>
    <submittedName>
        <fullName evidence="1">Uncharacterized protein</fullName>
    </submittedName>
</protein>
<dbReference type="EMBL" id="MW460246">
    <property type="protein sequence ID" value="QRE00463.1"/>
    <property type="molecule type" value="Genomic_DNA"/>
</dbReference>
<sequence>MRREIKIITEGQAMSGELSATVYKTQGLTWREASFYESAIVPVLAWEKIEIPLAVCPEAGEAIAKFYREWARDRRRERSQAKLNALFKRIDKCRLEDFNKPHWEVRYLNEPGGAWNCFASRADALKQIRRSFNVRGVDQYLFSGMRDAPMEIVFVNGIDDQR</sequence>
<name>A0A889IR91_9CAUD</name>
<reference evidence="1" key="1">
    <citation type="submission" date="2021-01" db="EMBL/GenBank/DDBJ databases">
        <authorList>
            <person name="Rakov C."/>
            <person name="Alkalay-Oren S."/>
            <person name="Coppenhagen-Glazer S."/>
            <person name="Hazan R."/>
        </authorList>
    </citation>
    <scope>NUCLEOTIDE SEQUENCE</scope>
</reference>
<organism evidence="1 2">
    <name type="scientific">Burkholderia phage BCSR52</name>
    <dbReference type="NCBI Taxonomy" id="2805748"/>
    <lineage>
        <taxon>Viruses</taxon>
        <taxon>Duplodnaviria</taxon>
        <taxon>Heunggongvirae</taxon>
        <taxon>Uroviricota</taxon>
        <taxon>Caudoviricetes</taxon>
        <taxon>Lindbergviridae</taxon>
        <taxon>Irusalimvirus</taxon>
        <taxon>Irusalimvirus BCSR52</taxon>
    </lineage>
</organism>
<accession>A0A889IR91</accession>
<proteinExistence type="predicted"/>